<dbReference type="InterPro" id="IPR036034">
    <property type="entry name" value="PDZ_sf"/>
</dbReference>
<evidence type="ECO:0000313" key="2">
    <source>
        <dbReference type="EMBL" id="CAB4695480.1"/>
    </source>
</evidence>
<protein>
    <submittedName>
        <fullName evidence="2">Unannotated protein</fullName>
    </submittedName>
</protein>
<dbReference type="Gene3D" id="2.30.42.10">
    <property type="match status" value="1"/>
</dbReference>
<name>A0A6J6P7U3_9ZZZZ</name>
<dbReference type="Gene3D" id="3.30.230.10">
    <property type="match status" value="1"/>
</dbReference>
<dbReference type="GO" id="GO:0004176">
    <property type="term" value="F:ATP-dependent peptidase activity"/>
    <property type="evidence" value="ECO:0007669"/>
    <property type="project" value="InterPro"/>
</dbReference>
<dbReference type="InterPro" id="IPR008269">
    <property type="entry name" value="Lon_proteolytic"/>
</dbReference>
<dbReference type="EMBL" id="CAEZXU010000022">
    <property type="protein sequence ID" value="CAB4695480.1"/>
    <property type="molecule type" value="Genomic_DNA"/>
</dbReference>
<dbReference type="GO" id="GO:0006508">
    <property type="term" value="P:proteolysis"/>
    <property type="evidence" value="ECO:0007669"/>
    <property type="project" value="InterPro"/>
</dbReference>
<dbReference type="AlphaFoldDB" id="A0A6J6P7U3"/>
<organism evidence="2">
    <name type="scientific">freshwater metagenome</name>
    <dbReference type="NCBI Taxonomy" id="449393"/>
    <lineage>
        <taxon>unclassified sequences</taxon>
        <taxon>metagenomes</taxon>
        <taxon>ecological metagenomes</taxon>
    </lineage>
</organism>
<reference evidence="2" key="1">
    <citation type="submission" date="2020-05" db="EMBL/GenBank/DDBJ databases">
        <authorList>
            <person name="Chiriac C."/>
            <person name="Salcher M."/>
            <person name="Ghai R."/>
            <person name="Kavagutti S V."/>
        </authorList>
    </citation>
    <scope>NUCLEOTIDE SEQUENCE</scope>
</reference>
<dbReference type="PANTHER" id="PTHR10046">
    <property type="entry name" value="ATP DEPENDENT LON PROTEASE FAMILY MEMBER"/>
    <property type="match status" value="1"/>
</dbReference>
<proteinExistence type="predicted"/>
<dbReference type="GO" id="GO:0005524">
    <property type="term" value="F:ATP binding"/>
    <property type="evidence" value="ECO:0007669"/>
    <property type="project" value="InterPro"/>
</dbReference>
<dbReference type="InterPro" id="IPR014721">
    <property type="entry name" value="Ribsml_uS5_D2-typ_fold_subgr"/>
</dbReference>
<dbReference type="PROSITE" id="PS51786">
    <property type="entry name" value="LON_PROTEOLYTIC"/>
    <property type="match status" value="1"/>
</dbReference>
<dbReference type="GO" id="GO:0030163">
    <property type="term" value="P:protein catabolic process"/>
    <property type="evidence" value="ECO:0007669"/>
    <property type="project" value="InterPro"/>
</dbReference>
<dbReference type="InterPro" id="IPR020568">
    <property type="entry name" value="Ribosomal_Su5_D2-typ_SF"/>
</dbReference>
<accession>A0A6J6P7U3</accession>
<dbReference type="SUPFAM" id="SSF54211">
    <property type="entry name" value="Ribosomal protein S5 domain 2-like"/>
    <property type="match status" value="1"/>
</dbReference>
<dbReference type="InterPro" id="IPR027065">
    <property type="entry name" value="Lon_Prtase"/>
</dbReference>
<dbReference type="Pfam" id="PF13180">
    <property type="entry name" value="PDZ_2"/>
    <property type="match status" value="1"/>
</dbReference>
<dbReference type="GO" id="GO:0004252">
    <property type="term" value="F:serine-type endopeptidase activity"/>
    <property type="evidence" value="ECO:0007669"/>
    <property type="project" value="InterPro"/>
</dbReference>
<sequence>MRQLSPFKVRVPRFSQLIFLLILLLAFFLPTPYVLMSPGTPQNILGNAISISGAKTFPVNGKLSVTSVMVTNPDSYITGFDILYGWIIADQAVLPRVEIYPENETAEQSTQQGAADMQESQANATSAALSLLGYKGDTKLIVNSVNEKSFAFKALLTGDQIIGIDGKVLTSATQITDYLDSLSPGKVVKVKILRGAAVTNNAADNSIEVPIKLSARDDGSAFIGVNIETKHNYPITVKIKLDETGGPSGGLIFALGIIEKLQSEDLIRGRNIAGTGTITDTGKVGPIGGITEKIIGAKKAGVSIFLAPQDNCSDITHPELLQGIKVVPVATLSQALDVLRAPDSANLASCNIG</sequence>
<dbReference type="Pfam" id="PF05362">
    <property type="entry name" value="Lon_C"/>
    <property type="match status" value="1"/>
</dbReference>
<dbReference type="SMART" id="SM00228">
    <property type="entry name" value="PDZ"/>
    <property type="match status" value="1"/>
</dbReference>
<evidence type="ECO:0000259" key="1">
    <source>
        <dbReference type="PROSITE" id="PS51786"/>
    </source>
</evidence>
<dbReference type="InterPro" id="IPR001478">
    <property type="entry name" value="PDZ"/>
</dbReference>
<dbReference type="SUPFAM" id="SSF50156">
    <property type="entry name" value="PDZ domain-like"/>
    <property type="match status" value="1"/>
</dbReference>
<feature type="domain" description="Lon proteolytic" evidence="1">
    <location>
        <begin position="245"/>
        <end position="342"/>
    </location>
</feature>
<gene>
    <name evidence="2" type="ORF">UFOPK2592_00454</name>
</gene>